<protein>
    <submittedName>
        <fullName evidence="2">Membrane protein</fullName>
    </submittedName>
</protein>
<dbReference type="EMBL" id="LNYR01000022">
    <property type="protein sequence ID" value="KTD48279.1"/>
    <property type="molecule type" value="Genomic_DNA"/>
</dbReference>
<evidence type="ECO:0000313" key="1">
    <source>
        <dbReference type="EMBL" id="KTD48279.1"/>
    </source>
</evidence>
<gene>
    <name evidence="1" type="ORF">Lqua_1808</name>
    <name evidence="2" type="ORF">NCTC12376_02211</name>
</gene>
<dbReference type="STRING" id="45072.Lqua_1808"/>
<dbReference type="Proteomes" id="UP000054639">
    <property type="component" value="Unassembled WGS sequence"/>
</dbReference>
<sequence>MEIKIVAFLLAIFPQNPLICIRYVQNTDFMPEFLTTDGHTQVIVPLRIKPYNHKEMPTITGNAFSHEAGTVLYGNYTMEYLLQDGDRLRLIANHNKKTVQLMLFTHSTDLLKLLPGDRPSSLVANIISKIHRYRIRSESYKQSLSPEQQTKLRLVNECISSLSTLLREERHIKARDSTGQEQLRRTILAIIKTCEDGNRRVSNNPVISEGSLGYLLYDAHIAAQRHQFNRVFSVSRQDQMDFSKIHKTLDSRQKPLCFIWDSELHIGHDNRDLDDALRVICTHYNLIPASHLNDVPANRFSKFEMFLRSLWNDGQDWLNYLSIEEKPTHRTKIKQRPDGVTITKIKPYYTLKGLPQQGYSSLNELVFHLTNSSFEPIQAKSLRKAKKYLGELPNGNWVIVAQKNQIILRLENKLLALNYFIKDAQFYPLPEGQDLYTLSQVSKRHLYLPERLSLRIQGFISRIPTFFQNFYERLSHFIIHDLHEDFMGHVHATHTQKQETVPQETKPRSAVLKRSSLHDALENKGLLANGQTLEEFIKEQISSSPYVIARANHPPSPPPYDNPLHRILGVLRHLGSFFIDTSERNPMVGTLAMAAYLYGAGAVLAPKALESVLTKLYLSGLISGIEPTQKLARLMNHGTISEAISASVTLWQGMITVGNLDKFFVEAVSILKEDPGEIAIIAALALSLGYGLTKAIPSLQNEMGDFPYTNYAALGGKGGAALYDTIMHPGDDWLLGTCKWICKNIITLAKIGLAPFVEWYFYGYNNGFINGLKKSGAQILRSGKHFTAAITDFFLAILTVPLIEGSALLIHVPFRGITNIIRKLCATLGNIGAIGRLLIEIAERPSLNNFIAEFQFSRLYGFSFPIKHCSDTLIINIGINALRVLFIPPLQLIKNILILPFLDAFSLGLRISLTIINPISRILAYSTGTVLSEIGTYWDNSIGMVFSISATILTELCNWLDNTAGEAKQYALSQIEITRSNLFSWAFHEEDILLHTILNDQQYYSSEPRRSELVPHTESHCLIRNLLDSGQQNTPAEIPDSQPAYSNLFRQSEHKNQNENQEQPMMNI</sequence>
<evidence type="ECO:0000313" key="2">
    <source>
        <dbReference type="EMBL" id="STY18392.1"/>
    </source>
</evidence>
<keyword evidence="3" id="KW-1185">Reference proteome</keyword>
<accession>A0A378KV13</accession>
<reference evidence="2 4" key="2">
    <citation type="submission" date="2018-06" db="EMBL/GenBank/DDBJ databases">
        <authorList>
            <consortium name="Pathogen Informatics"/>
            <person name="Doyle S."/>
        </authorList>
    </citation>
    <scope>NUCLEOTIDE SEQUENCE [LARGE SCALE GENOMIC DNA]</scope>
    <source>
        <strain evidence="2 4">NCTC12376</strain>
    </source>
</reference>
<dbReference type="AlphaFoldDB" id="A0A378KV13"/>
<dbReference type="EMBL" id="UGOW01000001">
    <property type="protein sequence ID" value="STY18392.1"/>
    <property type="molecule type" value="Genomic_DNA"/>
</dbReference>
<evidence type="ECO:0000313" key="3">
    <source>
        <dbReference type="Proteomes" id="UP000054639"/>
    </source>
</evidence>
<proteinExistence type="predicted"/>
<reference evidence="1 3" key="1">
    <citation type="submission" date="2015-11" db="EMBL/GenBank/DDBJ databases">
        <title>Genomic analysis of 38 Legionella species identifies large and diverse effector repertoires.</title>
        <authorList>
            <person name="Burstein D."/>
            <person name="Amaro F."/>
            <person name="Zusman T."/>
            <person name="Lifshitz Z."/>
            <person name="Cohen O."/>
            <person name="Gilbert J.A."/>
            <person name="Pupko T."/>
            <person name="Shuman H.A."/>
            <person name="Segal G."/>
        </authorList>
    </citation>
    <scope>NUCLEOTIDE SEQUENCE [LARGE SCALE GENOMIC DNA]</scope>
    <source>
        <strain evidence="1 3">ATCC 49507</strain>
    </source>
</reference>
<name>A0A378KV13_9GAMM</name>
<dbReference type="Proteomes" id="UP000254230">
    <property type="component" value="Unassembled WGS sequence"/>
</dbReference>
<evidence type="ECO:0000313" key="4">
    <source>
        <dbReference type="Proteomes" id="UP000254230"/>
    </source>
</evidence>
<organism evidence="2 4">
    <name type="scientific">Legionella quateirensis</name>
    <dbReference type="NCBI Taxonomy" id="45072"/>
    <lineage>
        <taxon>Bacteria</taxon>
        <taxon>Pseudomonadati</taxon>
        <taxon>Pseudomonadota</taxon>
        <taxon>Gammaproteobacteria</taxon>
        <taxon>Legionellales</taxon>
        <taxon>Legionellaceae</taxon>
        <taxon>Legionella</taxon>
    </lineage>
</organism>